<keyword evidence="3" id="KW-0175">Coiled coil</keyword>
<reference evidence="7" key="1">
    <citation type="submission" date="2025-08" db="UniProtKB">
        <authorList>
            <consortium name="Ensembl"/>
        </authorList>
    </citation>
    <scope>IDENTIFICATION</scope>
</reference>
<dbReference type="InterPro" id="IPR038207">
    <property type="entry name" value="DIX_dom_sf"/>
</dbReference>
<evidence type="ECO:0008006" key="9">
    <source>
        <dbReference type="Google" id="ProtNLM"/>
    </source>
</evidence>
<proteinExistence type="predicted"/>
<dbReference type="PROSITE" id="PS50841">
    <property type="entry name" value="DIX"/>
    <property type="match status" value="1"/>
</dbReference>
<sequence>MPRHHRCRMHAYLIWLNAQLAKIPSNPHPPLENLHQDLRDGSVLALLVQTQVDECWQVHHPPCSLDQKIENVEKVFAYLLSKGTKLRYTSATDIVTGNLKSTMRVILAIAAHFSVANNNCSRVYPVYQSVSPTFFEMRCAAAETNEAILRQRRKEGVEPSRLESPFAPHVSAVAALVRRYEHMGSHPVSGAASNLPTVSKEADGECTDTMAGASHQDYPTQDSAKDIASTDELERGVHEAQMILLTLQDLLLNGDVSDSEGVRPSHPAPPQPPCKSPDTEQSILNSRLSEALEQREQLEQKLLMYEKDYSSLHKFKENLELRIADLEKDYLELQDQLGRVRAERDVLQNEKRCWTCGKREMEERETQNLPNGVLQKSKMIIRKTLKSLRTGLPDQNPLHHTLDSLEQSVLVLLEHVPPHSPFFQNPGRAADYPERGTLACTPVLYYSGTNPTPHATSISKSLGTVRLKDFKKILPRNLLSRRMQFKTLDVEFGTVKQELCHEEDFVPGWEGQIVAWIGNDPTKT</sequence>
<organism evidence="7 8">
    <name type="scientific">Eptatretus burgeri</name>
    <name type="common">Inshore hagfish</name>
    <dbReference type="NCBI Taxonomy" id="7764"/>
    <lineage>
        <taxon>Eukaryota</taxon>
        <taxon>Metazoa</taxon>
        <taxon>Chordata</taxon>
        <taxon>Craniata</taxon>
        <taxon>Vertebrata</taxon>
        <taxon>Cyclostomata</taxon>
        <taxon>Myxini</taxon>
        <taxon>Myxiniformes</taxon>
        <taxon>Myxinidae</taxon>
        <taxon>Eptatretinae</taxon>
        <taxon>Eptatretus</taxon>
    </lineage>
</organism>
<dbReference type="Gene3D" id="2.40.240.130">
    <property type="match status" value="1"/>
</dbReference>
<evidence type="ECO:0000256" key="1">
    <source>
        <dbReference type="ARBA" id="ARBA00022687"/>
    </source>
</evidence>
<keyword evidence="1 2" id="KW-0879">Wnt signaling pathway</keyword>
<protein>
    <recommendedName>
        <fullName evidence="9">Dixin</fullName>
    </recommendedName>
</protein>
<dbReference type="SUPFAM" id="SSF47576">
    <property type="entry name" value="Calponin-homology domain, CH-domain"/>
    <property type="match status" value="1"/>
</dbReference>
<dbReference type="GO" id="GO:0016055">
    <property type="term" value="P:Wnt signaling pathway"/>
    <property type="evidence" value="ECO:0007669"/>
    <property type="project" value="UniProtKB-KW"/>
</dbReference>
<dbReference type="SMART" id="SM00021">
    <property type="entry name" value="DAX"/>
    <property type="match status" value="1"/>
</dbReference>
<dbReference type="SMART" id="SM00033">
    <property type="entry name" value="CH"/>
    <property type="match status" value="1"/>
</dbReference>
<evidence type="ECO:0000259" key="6">
    <source>
        <dbReference type="PROSITE" id="PS50841"/>
    </source>
</evidence>
<dbReference type="SUPFAM" id="SSF54236">
    <property type="entry name" value="Ubiquitin-like"/>
    <property type="match status" value="1"/>
</dbReference>
<reference evidence="7" key="2">
    <citation type="submission" date="2025-09" db="UniProtKB">
        <authorList>
            <consortium name="Ensembl"/>
        </authorList>
    </citation>
    <scope>IDENTIFICATION</scope>
</reference>
<feature type="domain" description="Calponin-homology (CH)" evidence="5">
    <location>
        <begin position="6"/>
        <end position="114"/>
    </location>
</feature>
<dbReference type="PROSITE" id="PS50021">
    <property type="entry name" value="CH"/>
    <property type="match status" value="1"/>
</dbReference>
<dbReference type="InterPro" id="IPR036872">
    <property type="entry name" value="CH_dom_sf"/>
</dbReference>
<name>A0A8C4RAK8_EPTBU</name>
<dbReference type="Proteomes" id="UP000694388">
    <property type="component" value="Unplaced"/>
</dbReference>
<evidence type="ECO:0000256" key="4">
    <source>
        <dbReference type="SAM" id="MobiDB-lite"/>
    </source>
</evidence>
<dbReference type="InterPro" id="IPR001715">
    <property type="entry name" value="CH_dom"/>
</dbReference>
<dbReference type="OMA" id="ISWVNSQ"/>
<dbReference type="InterPro" id="IPR001158">
    <property type="entry name" value="DIX"/>
</dbReference>
<evidence type="ECO:0000313" key="8">
    <source>
        <dbReference type="Proteomes" id="UP000694388"/>
    </source>
</evidence>
<accession>A0A8C4RAK8</accession>
<evidence type="ECO:0000259" key="5">
    <source>
        <dbReference type="PROSITE" id="PS50021"/>
    </source>
</evidence>
<dbReference type="Gene3D" id="1.10.418.10">
    <property type="entry name" value="Calponin-like domain"/>
    <property type="match status" value="1"/>
</dbReference>
<dbReference type="AlphaFoldDB" id="A0A8C4RAK8"/>
<feature type="compositionally biased region" description="Pro residues" evidence="4">
    <location>
        <begin position="266"/>
        <end position="275"/>
    </location>
</feature>
<feature type="domain" description="DIX" evidence="6">
    <location>
        <begin position="438"/>
        <end position="521"/>
    </location>
</feature>
<dbReference type="Pfam" id="PF00778">
    <property type="entry name" value="DIX"/>
    <property type="match status" value="1"/>
</dbReference>
<evidence type="ECO:0000313" key="7">
    <source>
        <dbReference type="Ensembl" id="ENSEBUP00000027532.1"/>
    </source>
</evidence>
<dbReference type="Pfam" id="PF00307">
    <property type="entry name" value="CH"/>
    <property type="match status" value="1"/>
</dbReference>
<evidence type="ECO:0000256" key="2">
    <source>
        <dbReference type="PROSITE-ProRule" id="PRU00069"/>
    </source>
</evidence>
<feature type="region of interest" description="Disordered" evidence="4">
    <location>
        <begin position="256"/>
        <end position="280"/>
    </location>
</feature>
<keyword evidence="8" id="KW-1185">Reference proteome</keyword>
<dbReference type="InterPro" id="IPR029071">
    <property type="entry name" value="Ubiquitin-like_domsf"/>
</dbReference>
<dbReference type="Ensembl" id="ENSEBUT00000028108.1">
    <property type="protein sequence ID" value="ENSEBUP00000027532.1"/>
    <property type="gene ID" value="ENSEBUG00000016861.1"/>
</dbReference>
<feature type="coiled-coil region" evidence="3">
    <location>
        <begin position="281"/>
        <end position="350"/>
    </location>
</feature>
<evidence type="ECO:0000256" key="3">
    <source>
        <dbReference type="SAM" id="Coils"/>
    </source>
</evidence>